<dbReference type="PROSITE" id="PS51898">
    <property type="entry name" value="TYR_RECOMBINASE"/>
    <property type="match status" value="1"/>
</dbReference>
<feature type="domain" description="Core-binding (CB)" evidence="10">
    <location>
        <begin position="5"/>
        <end position="91"/>
    </location>
</feature>
<proteinExistence type="inferred from homology"/>
<dbReference type="PANTHER" id="PTHR30349">
    <property type="entry name" value="PHAGE INTEGRASE-RELATED"/>
    <property type="match status" value="1"/>
</dbReference>
<feature type="domain" description="Tyr recombinase" evidence="9">
    <location>
        <begin position="112"/>
        <end position="296"/>
    </location>
</feature>
<evidence type="ECO:0000256" key="4">
    <source>
        <dbReference type="ARBA" id="ARBA00022829"/>
    </source>
</evidence>
<reference evidence="11" key="1">
    <citation type="submission" date="2018-06" db="EMBL/GenBank/DDBJ databases">
        <authorList>
            <person name="Zhirakovskaya E."/>
        </authorList>
    </citation>
    <scope>NUCLEOTIDE SEQUENCE</scope>
</reference>
<dbReference type="Gene3D" id="1.10.150.130">
    <property type="match status" value="1"/>
</dbReference>
<evidence type="ECO:0000256" key="6">
    <source>
        <dbReference type="ARBA" id="ARBA00023125"/>
    </source>
</evidence>
<dbReference type="NCBIfam" id="NF001399">
    <property type="entry name" value="PRK00283.1"/>
    <property type="match status" value="1"/>
</dbReference>
<dbReference type="InterPro" id="IPR044068">
    <property type="entry name" value="CB"/>
</dbReference>
<dbReference type="InterPro" id="IPR050090">
    <property type="entry name" value="Tyrosine_recombinase_XerCD"/>
</dbReference>
<dbReference type="GO" id="GO:0006310">
    <property type="term" value="P:DNA recombination"/>
    <property type="evidence" value="ECO:0007669"/>
    <property type="project" value="UniProtKB-KW"/>
</dbReference>
<evidence type="ECO:0000256" key="2">
    <source>
        <dbReference type="ARBA" id="ARBA00022490"/>
    </source>
</evidence>
<dbReference type="InterPro" id="IPR004107">
    <property type="entry name" value="Integrase_SAM-like_N"/>
</dbReference>
<gene>
    <name evidence="11" type="ORF">MNBD_GAMMA09-1897</name>
</gene>
<dbReference type="AlphaFoldDB" id="A0A3B0XKB5"/>
<evidence type="ECO:0000259" key="10">
    <source>
        <dbReference type="PROSITE" id="PS51900"/>
    </source>
</evidence>
<keyword evidence="8" id="KW-0131">Cell cycle</keyword>
<dbReference type="EMBL" id="UOFI01000140">
    <property type="protein sequence ID" value="VAW68915.1"/>
    <property type="molecule type" value="Genomic_DNA"/>
</dbReference>
<evidence type="ECO:0000256" key="8">
    <source>
        <dbReference type="ARBA" id="ARBA00023306"/>
    </source>
</evidence>
<sequence>MSETEHFSADLHRFYQFLQSEKLFSKHTLDSYKRDITRFCTYLNDQSVTDWLAIDEQHIRQYVGMVHRQGLGGKSIQRLLSALRRLFRFLRVNNRININPAAHVRAPKSERKLPDVMQQQEVEHLLNTRSEEPLVIRDHAILELLYGCGLRISELVSLNLADINWSSDFCGGYLTVLGKGQKERRCPFGEKTLIMLKKWLKCREIVVNVGETAIFTSNRGARISASSIRARIHKLSREKGINQRIYPHLMRHSFASHLLQSSQDLRAVQELLGHAHLKTTQIYTHLDFQQLAKTYDAAHPRAQKKK</sequence>
<protein>
    <submittedName>
        <fullName evidence="11">Site-specific tyrosine recombinase XerC</fullName>
    </submittedName>
</protein>
<name>A0A3B0XKB5_9ZZZZ</name>
<dbReference type="Pfam" id="PF00589">
    <property type="entry name" value="Phage_integrase"/>
    <property type="match status" value="1"/>
</dbReference>
<dbReference type="SUPFAM" id="SSF56349">
    <property type="entry name" value="DNA breaking-rejoining enzymes"/>
    <property type="match status" value="1"/>
</dbReference>
<dbReference type="CDD" id="cd00798">
    <property type="entry name" value="INT_XerDC_C"/>
    <property type="match status" value="1"/>
</dbReference>
<evidence type="ECO:0000259" key="9">
    <source>
        <dbReference type="PROSITE" id="PS51898"/>
    </source>
</evidence>
<dbReference type="PANTHER" id="PTHR30349:SF81">
    <property type="entry name" value="TYROSINE RECOMBINASE XERC"/>
    <property type="match status" value="1"/>
</dbReference>
<dbReference type="PROSITE" id="PS51900">
    <property type="entry name" value="CB"/>
    <property type="match status" value="1"/>
</dbReference>
<dbReference type="InterPro" id="IPR002104">
    <property type="entry name" value="Integrase_catalytic"/>
</dbReference>
<keyword evidence="5" id="KW-0229">DNA integration</keyword>
<dbReference type="HAMAP" id="MF_01808">
    <property type="entry name" value="Recomb_XerC_XerD"/>
    <property type="match status" value="1"/>
</dbReference>
<dbReference type="InterPro" id="IPR023009">
    <property type="entry name" value="Tyrosine_recombinase_XerC/XerD"/>
</dbReference>
<dbReference type="GO" id="GO:0005737">
    <property type="term" value="C:cytoplasm"/>
    <property type="evidence" value="ECO:0007669"/>
    <property type="project" value="UniProtKB-SubCell"/>
</dbReference>
<evidence type="ECO:0000256" key="1">
    <source>
        <dbReference type="ARBA" id="ARBA00004496"/>
    </source>
</evidence>
<keyword evidence="4" id="KW-0159">Chromosome partition</keyword>
<dbReference type="GO" id="GO:0007059">
    <property type="term" value="P:chromosome segregation"/>
    <property type="evidence" value="ECO:0007669"/>
    <property type="project" value="UniProtKB-KW"/>
</dbReference>
<keyword evidence="2" id="KW-0963">Cytoplasm</keyword>
<dbReference type="InterPro" id="IPR011010">
    <property type="entry name" value="DNA_brk_join_enz"/>
</dbReference>
<dbReference type="GO" id="GO:0003677">
    <property type="term" value="F:DNA binding"/>
    <property type="evidence" value="ECO:0007669"/>
    <property type="project" value="UniProtKB-KW"/>
</dbReference>
<organism evidence="11">
    <name type="scientific">hydrothermal vent metagenome</name>
    <dbReference type="NCBI Taxonomy" id="652676"/>
    <lineage>
        <taxon>unclassified sequences</taxon>
        <taxon>metagenomes</taxon>
        <taxon>ecological metagenomes</taxon>
    </lineage>
</organism>
<keyword evidence="6" id="KW-0238">DNA-binding</keyword>
<keyword evidence="7" id="KW-0233">DNA recombination</keyword>
<keyword evidence="3" id="KW-0132">Cell division</keyword>
<evidence type="ECO:0000256" key="3">
    <source>
        <dbReference type="ARBA" id="ARBA00022618"/>
    </source>
</evidence>
<evidence type="ECO:0000313" key="11">
    <source>
        <dbReference type="EMBL" id="VAW68915.1"/>
    </source>
</evidence>
<evidence type="ECO:0000256" key="5">
    <source>
        <dbReference type="ARBA" id="ARBA00022908"/>
    </source>
</evidence>
<comment type="subcellular location">
    <subcellularLocation>
        <location evidence="1">Cytoplasm</location>
    </subcellularLocation>
</comment>
<dbReference type="GO" id="GO:0051301">
    <property type="term" value="P:cell division"/>
    <property type="evidence" value="ECO:0007669"/>
    <property type="project" value="UniProtKB-KW"/>
</dbReference>
<evidence type="ECO:0000256" key="7">
    <source>
        <dbReference type="ARBA" id="ARBA00023172"/>
    </source>
</evidence>
<dbReference type="Gene3D" id="1.10.443.10">
    <property type="entry name" value="Intergrase catalytic core"/>
    <property type="match status" value="1"/>
</dbReference>
<dbReference type="InterPro" id="IPR013762">
    <property type="entry name" value="Integrase-like_cat_sf"/>
</dbReference>
<dbReference type="InterPro" id="IPR010998">
    <property type="entry name" value="Integrase_recombinase_N"/>
</dbReference>
<dbReference type="Pfam" id="PF02899">
    <property type="entry name" value="Phage_int_SAM_1"/>
    <property type="match status" value="1"/>
</dbReference>
<accession>A0A3B0XKB5</accession>
<dbReference type="GO" id="GO:0015074">
    <property type="term" value="P:DNA integration"/>
    <property type="evidence" value="ECO:0007669"/>
    <property type="project" value="UniProtKB-KW"/>
</dbReference>